<gene>
    <name evidence="1" type="ORF">CRENPOLYSF2_3760001</name>
</gene>
<dbReference type="GO" id="GO:0016746">
    <property type="term" value="F:acyltransferase activity"/>
    <property type="evidence" value="ECO:0007669"/>
    <property type="project" value="UniProtKB-KW"/>
</dbReference>
<dbReference type="AlphaFoldDB" id="A0A1R4HDI6"/>
<evidence type="ECO:0000313" key="2">
    <source>
        <dbReference type="Proteomes" id="UP000195442"/>
    </source>
</evidence>
<dbReference type="EMBL" id="FUKJ01000308">
    <property type="protein sequence ID" value="SJM94101.1"/>
    <property type="molecule type" value="Genomic_DNA"/>
</dbReference>
<protein>
    <submittedName>
        <fullName evidence="1">Hydrolase or acyltransferase-like protein</fullName>
    </submittedName>
</protein>
<dbReference type="Proteomes" id="UP000195442">
    <property type="component" value="Unassembled WGS sequence"/>
</dbReference>
<accession>A0A1R4HDI6</accession>
<reference evidence="2" key="1">
    <citation type="submission" date="2017-02" db="EMBL/GenBank/DDBJ databases">
        <authorList>
            <person name="Daims H."/>
        </authorList>
    </citation>
    <scope>NUCLEOTIDE SEQUENCE [LARGE SCALE GENOMIC DNA]</scope>
</reference>
<keyword evidence="2" id="KW-1185">Reference proteome</keyword>
<dbReference type="InterPro" id="IPR029058">
    <property type="entry name" value="AB_hydrolase_fold"/>
</dbReference>
<evidence type="ECO:0000313" key="1">
    <source>
        <dbReference type="EMBL" id="SJM94101.1"/>
    </source>
</evidence>
<sequence>MLLLSSQKDHLVSPECSIAIQRRWQLDLATHPWAGHDLCLDQPLWVIDKIKRWVVNFTDRH</sequence>
<proteinExistence type="predicted"/>
<organism evidence="1 2">
    <name type="scientific">Crenothrix polyspora</name>
    <dbReference type="NCBI Taxonomy" id="360316"/>
    <lineage>
        <taxon>Bacteria</taxon>
        <taxon>Pseudomonadati</taxon>
        <taxon>Pseudomonadota</taxon>
        <taxon>Gammaproteobacteria</taxon>
        <taxon>Methylococcales</taxon>
        <taxon>Crenotrichaceae</taxon>
        <taxon>Crenothrix</taxon>
    </lineage>
</organism>
<keyword evidence="1" id="KW-0808">Transferase</keyword>
<dbReference type="GO" id="GO:0016787">
    <property type="term" value="F:hydrolase activity"/>
    <property type="evidence" value="ECO:0007669"/>
    <property type="project" value="UniProtKB-KW"/>
</dbReference>
<dbReference type="SUPFAM" id="SSF53474">
    <property type="entry name" value="alpha/beta-Hydrolases"/>
    <property type="match status" value="1"/>
</dbReference>
<name>A0A1R4HDI6_9GAMM</name>
<keyword evidence="1" id="KW-0012">Acyltransferase</keyword>
<keyword evidence="1" id="KW-0378">Hydrolase</keyword>
<dbReference type="Gene3D" id="3.40.50.1820">
    <property type="entry name" value="alpha/beta hydrolase"/>
    <property type="match status" value="1"/>
</dbReference>